<proteinExistence type="predicted"/>
<name>A0AAD7ZB86_DIPPU</name>
<accession>A0AAD7ZB86</accession>
<protein>
    <submittedName>
        <fullName evidence="1">Uncharacterized protein</fullName>
    </submittedName>
</protein>
<feature type="non-terminal residue" evidence="1">
    <location>
        <position position="69"/>
    </location>
</feature>
<evidence type="ECO:0000313" key="2">
    <source>
        <dbReference type="Proteomes" id="UP001233999"/>
    </source>
</evidence>
<sequence>SCLSYFLKLSIHEEMFVQTEILIHYIKSIYFRRTINPLLENICGFNKLFHFIIRLHIFHIDLNILFFPQ</sequence>
<feature type="non-terminal residue" evidence="1">
    <location>
        <position position="1"/>
    </location>
</feature>
<dbReference type="EMBL" id="JASPKZ010009375">
    <property type="protein sequence ID" value="KAJ9577111.1"/>
    <property type="molecule type" value="Genomic_DNA"/>
</dbReference>
<keyword evidence="2" id="KW-1185">Reference proteome</keyword>
<evidence type="ECO:0000313" key="1">
    <source>
        <dbReference type="EMBL" id="KAJ9577111.1"/>
    </source>
</evidence>
<reference evidence="1" key="2">
    <citation type="submission" date="2023-05" db="EMBL/GenBank/DDBJ databases">
        <authorList>
            <person name="Fouks B."/>
        </authorList>
    </citation>
    <scope>NUCLEOTIDE SEQUENCE</scope>
    <source>
        <strain evidence="1">Stay&amp;Tobe</strain>
        <tissue evidence="1">Testes</tissue>
    </source>
</reference>
<organism evidence="1 2">
    <name type="scientific">Diploptera punctata</name>
    <name type="common">Pacific beetle cockroach</name>
    <dbReference type="NCBI Taxonomy" id="6984"/>
    <lineage>
        <taxon>Eukaryota</taxon>
        <taxon>Metazoa</taxon>
        <taxon>Ecdysozoa</taxon>
        <taxon>Arthropoda</taxon>
        <taxon>Hexapoda</taxon>
        <taxon>Insecta</taxon>
        <taxon>Pterygota</taxon>
        <taxon>Neoptera</taxon>
        <taxon>Polyneoptera</taxon>
        <taxon>Dictyoptera</taxon>
        <taxon>Blattodea</taxon>
        <taxon>Blaberoidea</taxon>
        <taxon>Blaberidae</taxon>
        <taxon>Diplopterinae</taxon>
        <taxon>Diploptera</taxon>
    </lineage>
</organism>
<dbReference type="Proteomes" id="UP001233999">
    <property type="component" value="Unassembled WGS sequence"/>
</dbReference>
<comment type="caution">
    <text evidence="1">The sequence shown here is derived from an EMBL/GenBank/DDBJ whole genome shotgun (WGS) entry which is preliminary data.</text>
</comment>
<dbReference type="AlphaFoldDB" id="A0AAD7ZB86"/>
<gene>
    <name evidence="1" type="ORF">L9F63_006319</name>
</gene>
<reference evidence="1" key="1">
    <citation type="journal article" date="2023" name="IScience">
        <title>Live-bearing cockroach genome reveals convergent evolutionary mechanisms linked to viviparity in insects and beyond.</title>
        <authorList>
            <person name="Fouks B."/>
            <person name="Harrison M.C."/>
            <person name="Mikhailova A.A."/>
            <person name="Marchal E."/>
            <person name="English S."/>
            <person name="Carruthers M."/>
            <person name="Jennings E.C."/>
            <person name="Chiamaka E.L."/>
            <person name="Frigard R.A."/>
            <person name="Pippel M."/>
            <person name="Attardo G.M."/>
            <person name="Benoit J.B."/>
            <person name="Bornberg-Bauer E."/>
            <person name="Tobe S.S."/>
        </authorList>
    </citation>
    <scope>NUCLEOTIDE SEQUENCE</scope>
    <source>
        <strain evidence="1">Stay&amp;Tobe</strain>
    </source>
</reference>